<feature type="transmembrane region" description="Helical" evidence="2">
    <location>
        <begin position="401"/>
        <end position="422"/>
    </location>
</feature>
<gene>
    <name evidence="4" type="ORF">C7M71_007325</name>
</gene>
<dbReference type="GO" id="GO:0016020">
    <property type="term" value="C:membrane"/>
    <property type="evidence" value="ECO:0007669"/>
    <property type="project" value="TreeGrafter"/>
</dbReference>
<feature type="transmembrane region" description="Helical" evidence="2">
    <location>
        <begin position="265"/>
        <end position="291"/>
    </location>
</feature>
<feature type="compositionally biased region" description="Basic and acidic residues" evidence="1">
    <location>
        <begin position="1"/>
        <end position="19"/>
    </location>
</feature>
<feature type="transmembrane region" description="Helical" evidence="2">
    <location>
        <begin position="148"/>
        <end position="174"/>
    </location>
</feature>
<dbReference type="Proteomes" id="UP000249340">
    <property type="component" value="Chromosome"/>
</dbReference>
<feature type="transmembrane region" description="Helical" evidence="2">
    <location>
        <begin position="103"/>
        <end position="127"/>
    </location>
</feature>
<dbReference type="Pfam" id="PF01757">
    <property type="entry name" value="Acyl_transf_3"/>
    <property type="match status" value="1"/>
</dbReference>
<feature type="region of interest" description="Disordered" evidence="1">
    <location>
        <begin position="1"/>
        <end position="55"/>
    </location>
</feature>
<protein>
    <submittedName>
        <fullName evidence="4">Acyltransferase</fullName>
    </submittedName>
</protein>
<feature type="transmembrane region" description="Helical" evidence="2">
    <location>
        <begin position="298"/>
        <end position="314"/>
    </location>
</feature>
<dbReference type="GO" id="GO:0009103">
    <property type="term" value="P:lipopolysaccharide biosynthetic process"/>
    <property type="evidence" value="ECO:0007669"/>
    <property type="project" value="TreeGrafter"/>
</dbReference>
<dbReference type="GO" id="GO:0016747">
    <property type="term" value="F:acyltransferase activity, transferring groups other than amino-acyl groups"/>
    <property type="evidence" value="ECO:0007669"/>
    <property type="project" value="InterPro"/>
</dbReference>
<dbReference type="EMBL" id="CP031264">
    <property type="protein sequence ID" value="AXI81256.1"/>
    <property type="molecule type" value="Genomic_DNA"/>
</dbReference>
<dbReference type="AlphaFoldDB" id="A0A345T5K1"/>
<name>A0A345T5K1_9ACTN</name>
<dbReference type="OrthoDB" id="9796461at2"/>
<proteinExistence type="predicted"/>
<feature type="transmembrane region" description="Helical" evidence="2">
    <location>
        <begin position="364"/>
        <end position="381"/>
    </location>
</feature>
<evidence type="ECO:0000313" key="4">
    <source>
        <dbReference type="EMBL" id="AXI81256.1"/>
    </source>
</evidence>
<keyword evidence="2" id="KW-0472">Membrane</keyword>
<keyword evidence="2" id="KW-1133">Transmembrane helix</keyword>
<organism evidence="4 5">
    <name type="scientific">Peterkaempfera bronchialis</name>
    <dbReference type="NCBI Taxonomy" id="2126346"/>
    <lineage>
        <taxon>Bacteria</taxon>
        <taxon>Bacillati</taxon>
        <taxon>Actinomycetota</taxon>
        <taxon>Actinomycetes</taxon>
        <taxon>Kitasatosporales</taxon>
        <taxon>Streptomycetaceae</taxon>
        <taxon>Peterkaempfera</taxon>
    </lineage>
</organism>
<feature type="transmembrane region" description="Helical" evidence="2">
    <location>
        <begin position="194"/>
        <end position="216"/>
    </location>
</feature>
<keyword evidence="2" id="KW-0812">Transmembrane</keyword>
<feature type="domain" description="Acyltransferase 3" evidence="3">
    <location>
        <begin position="63"/>
        <end position="417"/>
    </location>
</feature>
<sequence>MGEGEPHRVRHPGDRRLPEGLHGLRCSRPEASAARPGHPGGDLVRPHVRPEQSVPKVGGRLDSLTGLRWWAALLVFGEHISALKLGTRVGADERGPADEVLHFFFGTGTIGVSCFFILSGFVLAWTYRPDTDTVRRFWQRRFAKIYPVYLVSTVLAFVLFAGMGQAPSVANVALHLTLLQSWVPDQGLYFGLNPVTWSLSCEAFFYLAMPLLFLWLRRSGVRTLYLVIGAAVALSLVLPYTLGALVDLPYPATEMIPTGPVGGPFAYWFTYVFPGFRVLEFAAGVAAALLVRRQAWRGPSVAWSLVICLAGWAVNQQLPPRLQHEAGTFLPFVMLMAALAVADLQGRWSPLRGRRMRFLGEISYCLYVFQLLLLAVVADVLRPALAAAGVLADKEAALPGWLVGPAVLGCLALCSLAAWAAYRWVEVPMMRRLRPRVMRPDGTGPVAPATVSARMPA</sequence>
<keyword evidence="5" id="KW-1185">Reference proteome</keyword>
<evidence type="ECO:0000256" key="2">
    <source>
        <dbReference type="SAM" id="Phobius"/>
    </source>
</evidence>
<dbReference type="KEGG" id="stri:C7M71_007325"/>
<evidence type="ECO:0000313" key="5">
    <source>
        <dbReference type="Proteomes" id="UP000249340"/>
    </source>
</evidence>
<keyword evidence="4" id="KW-0012">Acyltransferase</keyword>
<feature type="transmembrane region" description="Helical" evidence="2">
    <location>
        <begin position="223"/>
        <end position="245"/>
    </location>
</feature>
<evidence type="ECO:0000256" key="1">
    <source>
        <dbReference type="SAM" id="MobiDB-lite"/>
    </source>
</evidence>
<dbReference type="PANTHER" id="PTHR23028">
    <property type="entry name" value="ACETYLTRANSFERASE"/>
    <property type="match status" value="1"/>
</dbReference>
<feature type="transmembrane region" description="Helical" evidence="2">
    <location>
        <begin position="326"/>
        <end position="344"/>
    </location>
</feature>
<reference evidence="5" key="1">
    <citation type="submission" date="2018-07" db="EMBL/GenBank/DDBJ databases">
        <title>Streptacidiphilus bronchialis DSM 106435 chromosome.</title>
        <authorList>
            <person name="Batra D."/>
            <person name="Gulvik C.A."/>
        </authorList>
    </citation>
    <scope>NUCLEOTIDE SEQUENCE [LARGE SCALE GENOMIC DNA]</scope>
    <source>
        <strain evidence="5">DSM 106435</strain>
    </source>
</reference>
<dbReference type="InterPro" id="IPR050879">
    <property type="entry name" value="Acyltransferase_3"/>
</dbReference>
<evidence type="ECO:0000259" key="3">
    <source>
        <dbReference type="Pfam" id="PF01757"/>
    </source>
</evidence>
<keyword evidence="4" id="KW-0808">Transferase</keyword>
<dbReference type="PANTHER" id="PTHR23028:SF53">
    <property type="entry name" value="ACYL_TRANSF_3 DOMAIN-CONTAINING PROTEIN"/>
    <property type="match status" value="1"/>
</dbReference>
<accession>A0A345T5K1</accession>
<dbReference type="InterPro" id="IPR002656">
    <property type="entry name" value="Acyl_transf_3_dom"/>
</dbReference>